<comment type="similarity">
    <text evidence="2 9">Belongs to the binding-protein-dependent transport system permease family. CysTW subfamily.</text>
</comment>
<evidence type="ECO:0000256" key="4">
    <source>
        <dbReference type="ARBA" id="ARBA00022475"/>
    </source>
</evidence>
<feature type="transmembrane region" description="Helical" evidence="9">
    <location>
        <begin position="272"/>
        <end position="294"/>
    </location>
</feature>
<feature type="domain" description="ABC transmembrane type-1" evidence="10">
    <location>
        <begin position="88"/>
        <end position="291"/>
    </location>
</feature>
<gene>
    <name evidence="11" type="ORF">NIES1031_17340</name>
</gene>
<comment type="caution">
    <text evidence="11">The sequence shown here is derived from an EMBL/GenBank/DDBJ whole genome shotgun (WGS) entry which is preliminary data.</text>
</comment>
<evidence type="ECO:0000256" key="5">
    <source>
        <dbReference type="ARBA" id="ARBA00022592"/>
    </source>
</evidence>
<evidence type="ECO:0000313" key="11">
    <source>
        <dbReference type="EMBL" id="OKH23601.1"/>
    </source>
</evidence>
<accession>A0A1U7HJ73</accession>
<keyword evidence="3" id="KW-0813">Transport</keyword>
<dbReference type="InterPro" id="IPR000515">
    <property type="entry name" value="MetI-like"/>
</dbReference>
<keyword evidence="12" id="KW-1185">Reference proteome</keyword>
<dbReference type="GO" id="GO:0005315">
    <property type="term" value="F:phosphate transmembrane transporter activity"/>
    <property type="evidence" value="ECO:0007669"/>
    <property type="project" value="InterPro"/>
</dbReference>
<dbReference type="SUPFAM" id="SSF161098">
    <property type="entry name" value="MetI-like"/>
    <property type="match status" value="1"/>
</dbReference>
<dbReference type="EMBL" id="MRCC01000015">
    <property type="protein sequence ID" value="OKH23601.1"/>
    <property type="molecule type" value="Genomic_DNA"/>
</dbReference>
<dbReference type="InterPro" id="IPR035906">
    <property type="entry name" value="MetI-like_sf"/>
</dbReference>
<protein>
    <recommendedName>
        <fullName evidence="9">Phosphate transport system permease protein PstA</fullName>
    </recommendedName>
</protein>
<keyword evidence="7 9" id="KW-1133">Transmembrane helix</keyword>
<dbReference type="OrthoDB" id="9807065at2"/>
<keyword evidence="6 9" id="KW-0812">Transmembrane</keyword>
<evidence type="ECO:0000256" key="3">
    <source>
        <dbReference type="ARBA" id="ARBA00022448"/>
    </source>
</evidence>
<evidence type="ECO:0000256" key="2">
    <source>
        <dbReference type="ARBA" id="ARBA00007069"/>
    </source>
</evidence>
<dbReference type="CDD" id="cd06261">
    <property type="entry name" value="TM_PBP2"/>
    <property type="match status" value="1"/>
</dbReference>
<feature type="transmembrane region" description="Helical" evidence="9">
    <location>
        <begin position="155"/>
        <end position="174"/>
    </location>
</feature>
<evidence type="ECO:0000256" key="8">
    <source>
        <dbReference type="ARBA" id="ARBA00023136"/>
    </source>
</evidence>
<dbReference type="InterPro" id="IPR051408">
    <property type="entry name" value="Phosphate_transprt_permease"/>
</dbReference>
<evidence type="ECO:0000313" key="12">
    <source>
        <dbReference type="Proteomes" id="UP000185984"/>
    </source>
</evidence>
<name>A0A1U7HJ73_9CHRO</name>
<comment type="subcellular location">
    <subcellularLocation>
        <location evidence="1 9">Cell membrane</location>
        <topology evidence="1 9">Multi-pass membrane protein</topology>
    </subcellularLocation>
</comment>
<dbReference type="Gene3D" id="1.10.3720.10">
    <property type="entry name" value="MetI-like"/>
    <property type="match status" value="1"/>
</dbReference>
<dbReference type="Pfam" id="PF00528">
    <property type="entry name" value="BPD_transp_1"/>
    <property type="match status" value="1"/>
</dbReference>
<reference evidence="11 12" key="1">
    <citation type="submission" date="2016-11" db="EMBL/GenBank/DDBJ databases">
        <title>Draft Genome Sequences of Nine Cyanobacterial Strains from Diverse Habitats.</title>
        <authorList>
            <person name="Zhu T."/>
            <person name="Hou S."/>
            <person name="Lu X."/>
            <person name="Hess W.R."/>
        </authorList>
    </citation>
    <scope>NUCLEOTIDE SEQUENCE [LARGE SCALE GENOMIC DNA]</scope>
    <source>
        <strain evidence="11 12">5.2 s.c.1</strain>
    </source>
</reference>
<dbReference type="STRING" id="247279.NIES1031_17340"/>
<dbReference type="PANTHER" id="PTHR42922">
    <property type="entry name" value="PHOSPHATE TRANSPORT SYSTEM PERMEASE PROTEIN PSTA"/>
    <property type="match status" value="1"/>
</dbReference>
<dbReference type="InterPro" id="IPR005672">
    <property type="entry name" value="Phosphate_PstA"/>
</dbReference>
<dbReference type="PROSITE" id="PS50928">
    <property type="entry name" value="ABC_TM1"/>
    <property type="match status" value="1"/>
</dbReference>
<keyword evidence="4 9" id="KW-1003">Cell membrane</keyword>
<sequence>MATVEGRFSENSRASRINLTRSARTPFRNSFDTFMTILTGGFTILILIPLVAIVWDVAREGIGQLGIQSFTELPPPPGLTEGGFGNAIIGTIYTLGIGAAFSVPLGILAAVYLSEFGRGTQLAYMVKFATNVLAGVPAILAGLFAYTVVVLTTGTFSAFAGGVALSVVMVPIVLRATEEGLLLVPQEMRQAAIGVGATKFQTISRIVIPAALPSIATAVTLSLARAGGEAAPLLFTALNNNFWSTDIWAPIATLPVLIYFYAIIPFKAQQQLAWTAALVLLAIILTVSISSRLLTRRKFQ</sequence>
<feature type="transmembrane region" description="Helical" evidence="9">
    <location>
        <begin position="34"/>
        <end position="55"/>
    </location>
</feature>
<dbReference type="AlphaFoldDB" id="A0A1U7HJ73"/>
<evidence type="ECO:0000256" key="7">
    <source>
        <dbReference type="ARBA" id="ARBA00022989"/>
    </source>
</evidence>
<proteinExistence type="inferred from homology"/>
<evidence type="ECO:0000256" key="1">
    <source>
        <dbReference type="ARBA" id="ARBA00004651"/>
    </source>
</evidence>
<dbReference type="GO" id="GO:0005886">
    <property type="term" value="C:plasma membrane"/>
    <property type="evidence" value="ECO:0007669"/>
    <property type="project" value="UniProtKB-SubCell"/>
</dbReference>
<dbReference type="Proteomes" id="UP000185984">
    <property type="component" value="Unassembled WGS sequence"/>
</dbReference>
<dbReference type="PANTHER" id="PTHR42922:SF1">
    <property type="entry name" value="PHOSPHATE TRANSPORT SYSTEM PERMEASE PROTEIN PSTA"/>
    <property type="match status" value="1"/>
</dbReference>
<evidence type="ECO:0000256" key="6">
    <source>
        <dbReference type="ARBA" id="ARBA00022692"/>
    </source>
</evidence>
<keyword evidence="8 9" id="KW-0472">Membrane</keyword>
<evidence type="ECO:0000256" key="9">
    <source>
        <dbReference type="RuleBase" id="RU363043"/>
    </source>
</evidence>
<keyword evidence="5" id="KW-0592">Phosphate transport</keyword>
<dbReference type="NCBIfam" id="TIGR00974">
    <property type="entry name" value="3a0107s02c"/>
    <property type="match status" value="1"/>
</dbReference>
<evidence type="ECO:0000259" key="10">
    <source>
        <dbReference type="PROSITE" id="PS50928"/>
    </source>
</evidence>
<dbReference type="GO" id="GO:0035435">
    <property type="term" value="P:phosphate ion transmembrane transport"/>
    <property type="evidence" value="ECO:0007669"/>
    <property type="project" value="InterPro"/>
</dbReference>
<feature type="transmembrane region" description="Helical" evidence="9">
    <location>
        <begin position="87"/>
        <end position="113"/>
    </location>
</feature>
<feature type="transmembrane region" description="Helical" evidence="9">
    <location>
        <begin position="247"/>
        <end position="266"/>
    </location>
</feature>
<feature type="transmembrane region" description="Helical" evidence="9">
    <location>
        <begin position="125"/>
        <end position="149"/>
    </location>
</feature>
<organism evidence="11 12">
    <name type="scientific">Chroogloeocystis siderophila 5.2 s.c.1</name>
    <dbReference type="NCBI Taxonomy" id="247279"/>
    <lineage>
        <taxon>Bacteria</taxon>
        <taxon>Bacillati</taxon>
        <taxon>Cyanobacteriota</taxon>
        <taxon>Cyanophyceae</taxon>
        <taxon>Oscillatoriophycideae</taxon>
        <taxon>Chroococcales</taxon>
        <taxon>Chroococcaceae</taxon>
        <taxon>Chroogloeocystis</taxon>
    </lineage>
</organism>